<evidence type="ECO:0000256" key="1">
    <source>
        <dbReference type="PROSITE-ProRule" id="PRU00047"/>
    </source>
</evidence>
<dbReference type="STRING" id="1447883.A0A2B7WEE3"/>
<name>A0A2B7WEE3_POLH7</name>
<keyword evidence="1" id="KW-0479">Metal-binding</keyword>
<evidence type="ECO:0000313" key="3">
    <source>
        <dbReference type="EMBL" id="PGG94958.1"/>
    </source>
</evidence>
<dbReference type="SUPFAM" id="SSF57756">
    <property type="entry name" value="Retrovirus zinc finger-like domains"/>
    <property type="match status" value="1"/>
</dbReference>
<dbReference type="SMART" id="SM00343">
    <property type="entry name" value="ZnF_C2HC"/>
    <property type="match status" value="1"/>
</dbReference>
<evidence type="ECO:0000259" key="2">
    <source>
        <dbReference type="PROSITE" id="PS50158"/>
    </source>
</evidence>
<protein>
    <recommendedName>
        <fullName evidence="2">CCHC-type domain-containing protein</fullName>
    </recommendedName>
</protein>
<dbReference type="OrthoDB" id="4369586at2759"/>
<keyword evidence="1" id="KW-0862">Zinc</keyword>
<reference evidence="3 4" key="1">
    <citation type="submission" date="2017-10" db="EMBL/GenBank/DDBJ databases">
        <title>Comparative genomics in systemic dimorphic fungi from Ajellomycetaceae.</title>
        <authorList>
            <person name="Munoz J.F."/>
            <person name="Mcewen J.G."/>
            <person name="Clay O.K."/>
            <person name="Cuomo C.A."/>
        </authorList>
    </citation>
    <scope>NUCLEOTIDE SEQUENCE [LARGE SCALE GENOMIC DNA]</scope>
    <source>
        <strain evidence="3 4">UAMH7299</strain>
    </source>
</reference>
<accession>A0A2B7WEE3</accession>
<dbReference type="InterPro" id="IPR032567">
    <property type="entry name" value="RTL1-rel"/>
</dbReference>
<dbReference type="GO" id="GO:0003676">
    <property type="term" value="F:nucleic acid binding"/>
    <property type="evidence" value="ECO:0007669"/>
    <property type="project" value="InterPro"/>
</dbReference>
<dbReference type="PROSITE" id="PS50158">
    <property type="entry name" value="ZF_CCHC"/>
    <property type="match status" value="1"/>
</dbReference>
<comment type="caution">
    <text evidence="3">The sequence shown here is derived from an EMBL/GenBank/DDBJ whole genome shotgun (WGS) entry which is preliminary data.</text>
</comment>
<proteinExistence type="predicted"/>
<keyword evidence="4" id="KW-1185">Reference proteome</keyword>
<organism evidence="3 4">
    <name type="scientific">Polytolypa hystricis (strain UAMH7299)</name>
    <dbReference type="NCBI Taxonomy" id="1447883"/>
    <lineage>
        <taxon>Eukaryota</taxon>
        <taxon>Fungi</taxon>
        <taxon>Dikarya</taxon>
        <taxon>Ascomycota</taxon>
        <taxon>Pezizomycotina</taxon>
        <taxon>Eurotiomycetes</taxon>
        <taxon>Eurotiomycetidae</taxon>
        <taxon>Onygenales</taxon>
        <taxon>Onygenales incertae sedis</taxon>
        <taxon>Polytolypa</taxon>
    </lineage>
</organism>
<dbReference type="GO" id="GO:0008270">
    <property type="term" value="F:zinc ion binding"/>
    <property type="evidence" value="ECO:0007669"/>
    <property type="project" value="UniProtKB-KW"/>
</dbReference>
<dbReference type="Gene3D" id="4.10.60.10">
    <property type="entry name" value="Zinc finger, CCHC-type"/>
    <property type="match status" value="1"/>
</dbReference>
<dbReference type="Proteomes" id="UP000224634">
    <property type="component" value="Unassembled WGS sequence"/>
</dbReference>
<evidence type="ECO:0000313" key="4">
    <source>
        <dbReference type="Proteomes" id="UP000224634"/>
    </source>
</evidence>
<dbReference type="InterPro" id="IPR001878">
    <property type="entry name" value="Znf_CCHC"/>
</dbReference>
<gene>
    <name evidence="3" type="ORF">AJ80_10075</name>
</gene>
<dbReference type="AlphaFoldDB" id="A0A2B7WEE3"/>
<feature type="domain" description="CCHC-type" evidence="2">
    <location>
        <begin position="238"/>
        <end position="251"/>
    </location>
</feature>
<dbReference type="PANTHER" id="PTHR15503">
    <property type="entry name" value="LDOC1 RELATED"/>
    <property type="match status" value="1"/>
</dbReference>
<dbReference type="EMBL" id="PDNA01000586">
    <property type="protein sequence ID" value="PGG94958.1"/>
    <property type="molecule type" value="Genomic_DNA"/>
</dbReference>
<dbReference type="InterPro" id="IPR036875">
    <property type="entry name" value="Znf_CCHC_sf"/>
</dbReference>
<dbReference type="PANTHER" id="PTHR15503:SF22">
    <property type="entry name" value="TRANSPOSON TY3-I GAG POLYPROTEIN"/>
    <property type="match status" value="1"/>
</dbReference>
<sequence length="259" mass="30695">MIDQTYKHVVNIENQVAAQPMSQEKGGIAEKVKIQSFNRTRSKLRPFLAHLEIYFQFNIKLTKTDKCLVAAQHLQEEAVVWMQPYLTTWFSRKDPRDLTPIETEKILVMKDFRLFKKVDAAGYLAEFQRLAAVLDWNDSALAGAAYDGLKEEVKDEIARLEERPNTLSEMIKHAVRIDTRIWERRLERKGYKQFPNHAAKRQTHRENYNPYRLQPMELDATMRSQDHEKDKLHQKKLCFFCKKPGHFVRNCYKKNRNQL</sequence>
<keyword evidence="1" id="KW-0863">Zinc-finger</keyword>